<feature type="transmembrane region" description="Helical" evidence="15">
    <location>
        <begin position="32"/>
        <end position="54"/>
    </location>
</feature>
<keyword evidence="8" id="KW-0133">Cell shape</keyword>
<feature type="compositionally biased region" description="Low complexity" evidence="14">
    <location>
        <begin position="675"/>
        <end position="693"/>
    </location>
</feature>
<dbReference type="GO" id="GO:0006508">
    <property type="term" value="P:proteolysis"/>
    <property type="evidence" value="ECO:0007669"/>
    <property type="project" value="UniProtKB-KW"/>
</dbReference>
<feature type="region of interest" description="Disordered" evidence="14">
    <location>
        <begin position="618"/>
        <end position="693"/>
    </location>
</feature>
<dbReference type="EMBL" id="PFFQ01000038">
    <property type="protein sequence ID" value="PIW16363.1"/>
    <property type="molecule type" value="Genomic_DNA"/>
</dbReference>
<keyword evidence="11" id="KW-0961">Cell wall biogenesis/degradation</keyword>
<evidence type="ECO:0000313" key="18">
    <source>
        <dbReference type="EMBL" id="PIW16363.1"/>
    </source>
</evidence>
<keyword evidence="5" id="KW-0328">Glycosyltransferase</keyword>
<dbReference type="InterPro" id="IPR050396">
    <property type="entry name" value="Glycosyltr_51/Transpeptidase"/>
</dbReference>
<name>A0A2M7G3F3_9BACT</name>
<dbReference type="Pfam" id="PF00912">
    <property type="entry name" value="Transgly"/>
    <property type="match status" value="1"/>
</dbReference>
<feature type="domain" description="Penicillin-binding protein transpeptidase" evidence="16">
    <location>
        <begin position="344"/>
        <end position="604"/>
    </location>
</feature>
<evidence type="ECO:0000259" key="16">
    <source>
        <dbReference type="Pfam" id="PF00905"/>
    </source>
</evidence>
<comment type="catalytic activity">
    <reaction evidence="13">
        <text>[GlcNAc-(1-&gt;4)-Mur2Ac(oyl-L-Ala-gamma-D-Glu-L-Lys-D-Ala-D-Ala)](n)-di-trans,octa-cis-undecaprenyl diphosphate + beta-D-GlcNAc-(1-&gt;4)-Mur2Ac(oyl-L-Ala-gamma-D-Glu-L-Lys-D-Ala-D-Ala)-di-trans,octa-cis-undecaprenyl diphosphate = [GlcNAc-(1-&gt;4)-Mur2Ac(oyl-L-Ala-gamma-D-Glu-L-Lys-D-Ala-D-Ala)](n+1)-di-trans,octa-cis-undecaprenyl diphosphate + di-trans,octa-cis-undecaprenyl diphosphate + H(+)</text>
        <dbReference type="Rhea" id="RHEA:23708"/>
        <dbReference type="Rhea" id="RHEA-COMP:9602"/>
        <dbReference type="Rhea" id="RHEA-COMP:9603"/>
        <dbReference type="ChEBI" id="CHEBI:15378"/>
        <dbReference type="ChEBI" id="CHEBI:58405"/>
        <dbReference type="ChEBI" id="CHEBI:60033"/>
        <dbReference type="ChEBI" id="CHEBI:78435"/>
        <dbReference type="EC" id="2.4.99.28"/>
    </reaction>
</comment>
<evidence type="ECO:0000256" key="8">
    <source>
        <dbReference type="ARBA" id="ARBA00022960"/>
    </source>
</evidence>
<dbReference type="InterPro" id="IPR036950">
    <property type="entry name" value="PBP_transglycosylase"/>
</dbReference>
<keyword evidence="15" id="KW-0472">Membrane</keyword>
<evidence type="ECO:0000256" key="15">
    <source>
        <dbReference type="SAM" id="Phobius"/>
    </source>
</evidence>
<dbReference type="InterPro" id="IPR012338">
    <property type="entry name" value="Beta-lactam/transpept-like"/>
</dbReference>
<dbReference type="AlphaFoldDB" id="A0A2M7G3F3"/>
<organism evidence="18 19">
    <name type="scientific">bacterium (Candidatus Blackallbacteria) CG17_big_fil_post_rev_8_21_14_2_50_48_46</name>
    <dbReference type="NCBI Taxonomy" id="2014261"/>
    <lineage>
        <taxon>Bacteria</taxon>
        <taxon>Candidatus Blackallbacteria</taxon>
    </lineage>
</organism>
<dbReference type="GO" id="GO:0008955">
    <property type="term" value="F:peptidoglycan glycosyltransferase activity"/>
    <property type="evidence" value="ECO:0007669"/>
    <property type="project" value="UniProtKB-EC"/>
</dbReference>
<keyword evidence="3" id="KW-0121">Carboxypeptidase</keyword>
<dbReference type="NCBIfam" id="TIGR02074">
    <property type="entry name" value="PBP_1a_fam"/>
    <property type="match status" value="1"/>
</dbReference>
<keyword evidence="15" id="KW-1133">Transmembrane helix</keyword>
<accession>A0A2M7G3F3</accession>
<keyword evidence="15" id="KW-0812">Transmembrane</keyword>
<dbReference type="GO" id="GO:0071555">
    <property type="term" value="P:cell wall organization"/>
    <property type="evidence" value="ECO:0007669"/>
    <property type="project" value="UniProtKB-KW"/>
</dbReference>
<comment type="similarity">
    <text evidence="1">In the C-terminal section; belongs to the transpeptidase family.</text>
</comment>
<sequence>MPRPSQRKPLQALPGSGQKSPSKVRTYLIRSLIFLFVLGGALGIGGGIALIVLYNRLPDVRQLENYTLPQANEIYTRSGRLLTRISSQGRYDPIRLEDIPKHVQDAVISAEDRRFREHTGVDVLGLARAAFVNLKHGGTVGGASTLTQQLIKNLFLTSERTAKRKIAEALLAIQLESKYSKPQILEMYLNLVFLGHNVYGVEAASQIYFGKSARRLSIAEAAMLAGIIRSPEYLSPHHHLEGAKKVQSIVLKQMAKDHLITEAQLDEALKQPIHLVSLRTSYPYPYFLDFVLYSLREKVGEGLFRQGGWKVYTTLDPEAQAYAERILREDLPRIKRYGAHQAALVSLDPRTGFIHSLVGGVNYAQSQFNRAFQAKRQVGSTFKPFVYLSAFENGKDLKSTLQDGPVSFGGYRPRNWDRRYHGTVTLLQALTMSMNIPTVKLANELGMGRVIDIARRAGVSSEIAPDLTSALGSSEMTLLELTAAYGSFANGGIRVEPTAIAKVVDAQGNILFDYYPPQQRVFAQSSVSQLNTALQNVINHGTGTAAAIGRPAAGKTGTTDQSYDTWFVGYVPQLVTGVWAGNDTPSATRGGGGSVCAPIWRSYMRFATRRLPAQGFEMVAPSSSPSASEASASPENSPTPSTPAIEISEIPLLTPSPKLPEDVPSEQPSEPPVQEPVQPEELPETTPSEEPML</sequence>
<dbReference type="GO" id="GO:0008360">
    <property type="term" value="P:regulation of cell shape"/>
    <property type="evidence" value="ECO:0007669"/>
    <property type="project" value="UniProtKB-KW"/>
</dbReference>
<evidence type="ECO:0000256" key="11">
    <source>
        <dbReference type="ARBA" id="ARBA00023316"/>
    </source>
</evidence>
<dbReference type="GO" id="GO:0009002">
    <property type="term" value="F:serine-type D-Ala-D-Ala carboxypeptidase activity"/>
    <property type="evidence" value="ECO:0007669"/>
    <property type="project" value="UniProtKB-EC"/>
</dbReference>
<dbReference type="Pfam" id="PF00905">
    <property type="entry name" value="Transpeptidase"/>
    <property type="match status" value="1"/>
</dbReference>
<dbReference type="SUPFAM" id="SSF53955">
    <property type="entry name" value="Lysozyme-like"/>
    <property type="match status" value="1"/>
</dbReference>
<gene>
    <name evidence="18" type="ORF">COW36_13620</name>
</gene>
<dbReference type="InterPro" id="IPR001264">
    <property type="entry name" value="Glyco_trans_51"/>
</dbReference>
<feature type="compositionally biased region" description="Low complexity" evidence="14">
    <location>
        <begin position="620"/>
        <end position="644"/>
    </location>
</feature>
<evidence type="ECO:0000256" key="2">
    <source>
        <dbReference type="ARBA" id="ARBA00007739"/>
    </source>
</evidence>
<dbReference type="InterPro" id="IPR023346">
    <property type="entry name" value="Lysozyme-like_dom_sf"/>
</dbReference>
<evidence type="ECO:0000256" key="3">
    <source>
        <dbReference type="ARBA" id="ARBA00022645"/>
    </source>
</evidence>
<dbReference type="PANTHER" id="PTHR32282:SF33">
    <property type="entry name" value="PEPTIDOGLYCAN GLYCOSYLTRANSFERASE"/>
    <property type="match status" value="1"/>
</dbReference>
<evidence type="ECO:0000256" key="7">
    <source>
        <dbReference type="ARBA" id="ARBA00022801"/>
    </source>
</evidence>
<proteinExistence type="inferred from homology"/>
<comment type="similarity">
    <text evidence="2">In the N-terminal section; belongs to the glycosyltransferase 51 family.</text>
</comment>
<dbReference type="FunFam" id="1.10.3810.10:FF:000001">
    <property type="entry name" value="Penicillin-binding protein 1A"/>
    <property type="match status" value="1"/>
</dbReference>
<keyword evidence="4" id="KW-0645">Protease</keyword>
<dbReference type="PANTHER" id="PTHR32282">
    <property type="entry name" value="BINDING PROTEIN TRANSPEPTIDASE, PUTATIVE-RELATED"/>
    <property type="match status" value="1"/>
</dbReference>
<dbReference type="Proteomes" id="UP000231019">
    <property type="component" value="Unassembled WGS sequence"/>
</dbReference>
<dbReference type="GO" id="GO:0030288">
    <property type="term" value="C:outer membrane-bounded periplasmic space"/>
    <property type="evidence" value="ECO:0007669"/>
    <property type="project" value="TreeGrafter"/>
</dbReference>
<evidence type="ECO:0000259" key="17">
    <source>
        <dbReference type="Pfam" id="PF00912"/>
    </source>
</evidence>
<dbReference type="GO" id="GO:0009252">
    <property type="term" value="P:peptidoglycan biosynthetic process"/>
    <property type="evidence" value="ECO:0007669"/>
    <property type="project" value="UniProtKB-KW"/>
</dbReference>
<feature type="region of interest" description="Disordered" evidence="14">
    <location>
        <begin position="1"/>
        <end position="21"/>
    </location>
</feature>
<evidence type="ECO:0000256" key="13">
    <source>
        <dbReference type="ARBA" id="ARBA00049902"/>
    </source>
</evidence>
<evidence type="ECO:0000256" key="12">
    <source>
        <dbReference type="ARBA" id="ARBA00034000"/>
    </source>
</evidence>
<keyword evidence="6" id="KW-0808">Transferase</keyword>
<dbReference type="Gene3D" id="3.40.710.10">
    <property type="entry name" value="DD-peptidase/beta-lactamase superfamily"/>
    <property type="match status" value="1"/>
</dbReference>
<keyword evidence="10" id="KW-0511">Multifunctional enzyme</keyword>
<reference evidence="18 19" key="1">
    <citation type="submission" date="2017-09" db="EMBL/GenBank/DDBJ databases">
        <title>Depth-based differentiation of microbial function through sediment-hosted aquifers and enrichment of novel symbionts in the deep terrestrial subsurface.</title>
        <authorList>
            <person name="Probst A.J."/>
            <person name="Ladd B."/>
            <person name="Jarett J.K."/>
            <person name="Geller-Mcgrath D.E."/>
            <person name="Sieber C.M."/>
            <person name="Emerson J.B."/>
            <person name="Anantharaman K."/>
            <person name="Thomas B.C."/>
            <person name="Malmstrom R."/>
            <person name="Stieglmeier M."/>
            <person name="Klingl A."/>
            <person name="Woyke T."/>
            <person name="Ryan C.M."/>
            <person name="Banfield J.F."/>
        </authorList>
    </citation>
    <scope>NUCLEOTIDE SEQUENCE [LARGE SCALE GENOMIC DNA]</scope>
    <source>
        <strain evidence="18">CG17_big_fil_post_rev_8_21_14_2_50_48_46</strain>
    </source>
</reference>
<evidence type="ECO:0000256" key="6">
    <source>
        <dbReference type="ARBA" id="ARBA00022679"/>
    </source>
</evidence>
<evidence type="ECO:0000256" key="10">
    <source>
        <dbReference type="ARBA" id="ARBA00023268"/>
    </source>
</evidence>
<comment type="caution">
    <text evidence="18">The sequence shown here is derived from an EMBL/GenBank/DDBJ whole genome shotgun (WGS) entry which is preliminary data.</text>
</comment>
<evidence type="ECO:0000313" key="19">
    <source>
        <dbReference type="Proteomes" id="UP000231019"/>
    </source>
</evidence>
<dbReference type="GO" id="GO:0008658">
    <property type="term" value="F:penicillin binding"/>
    <property type="evidence" value="ECO:0007669"/>
    <property type="project" value="InterPro"/>
</dbReference>
<dbReference type="Gene3D" id="1.10.3810.10">
    <property type="entry name" value="Biosynthetic peptidoglycan transglycosylase-like"/>
    <property type="match status" value="1"/>
</dbReference>
<keyword evidence="9" id="KW-0573">Peptidoglycan synthesis</keyword>
<evidence type="ECO:0000256" key="1">
    <source>
        <dbReference type="ARBA" id="ARBA00007090"/>
    </source>
</evidence>
<evidence type="ECO:0000256" key="9">
    <source>
        <dbReference type="ARBA" id="ARBA00022984"/>
    </source>
</evidence>
<dbReference type="SUPFAM" id="SSF56601">
    <property type="entry name" value="beta-lactamase/transpeptidase-like"/>
    <property type="match status" value="1"/>
</dbReference>
<keyword evidence="7" id="KW-0378">Hydrolase</keyword>
<evidence type="ECO:0000256" key="4">
    <source>
        <dbReference type="ARBA" id="ARBA00022670"/>
    </source>
</evidence>
<evidence type="ECO:0000256" key="14">
    <source>
        <dbReference type="SAM" id="MobiDB-lite"/>
    </source>
</evidence>
<comment type="catalytic activity">
    <reaction evidence="12">
        <text>Preferential cleavage: (Ac)2-L-Lys-D-Ala-|-D-Ala. Also transpeptidation of peptidyl-alanyl moieties that are N-acyl substituents of D-alanine.</text>
        <dbReference type="EC" id="3.4.16.4"/>
    </reaction>
</comment>
<evidence type="ECO:0000256" key="5">
    <source>
        <dbReference type="ARBA" id="ARBA00022676"/>
    </source>
</evidence>
<feature type="domain" description="Glycosyl transferase family 51" evidence="17">
    <location>
        <begin position="79"/>
        <end position="254"/>
    </location>
</feature>
<protein>
    <submittedName>
        <fullName evidence="18">Penicillin-binding protein</fullName>
    </submittedName>
</protein>
<dbReference type="InterPro" id="IPR001460">
    <property type="entry name" value="PCN-bd_Tpept"/>
</dbReference>